<dbReference type="EC" id="3.5.4.5" evidence="4 13"/>
<dbReference type="AlphaFoldDB" id="A0AAW2Z619"/>
<evidence type="ECO:0000256" key="11">
    <source>
        <dbReference type="PIRSR" id="PIRSR606262-2"/>
    </source>
</evidence>
<evidence type="ECO:0000256" key="1">
    <source>
        <dbReference type="ARBA" id="ARBA00001947"/>
    </source>
</evidence>
<evidence type="ECO:0000256" key="13">
    <source>
        <dbReference type="RuleBase" id="RU364006"/>
    </source>
</evidence>
<accession>A0AAW2Z619</accession>
<evidence type="ECO:0000313" key="15">
    <source>
        <dbReference type="EMBL" id="KAL0484854.1"/>
    </source>
</evidence>
<dbReference type="Proteomes" id="UP001431209">
    <property type="component" value="Unassembled WGS sequence"/>
</dbReference>
<evidence type="ECO:0000256" key="10">
    <source>
        <dbReference type="PIRSR" id="PIRSR606262-1"/>
    </source>
</evidence>
<dbReference type="FunFam" id="3.40.140.10:FF:000008">
    <property type="entry name" value="Cytidine deaminase"/>
    <property type="match status" value="1"/>
</dbReference>
<feature type="active site" description="Proton donor" evidence="10">
    <location>
        <position position="64"/>
    </location>
</feature>
<reference evidence="15 16" key="1">
    <citation type="submission" date="2024-03" db="EMBL/GenBank/DDBJ databases">
        <title>The Acrasis kona genome and developmental transcriptomes reveal deep origins of eukaryotic multicellular pathways.</title>
        <authorList>
            <person name="Sheikh S."/>
            <person name="Fu C.-J."/>
            <person name="Brown M.W."/>
            <person name="Baldauf S.L."/>
        </authorList>
    </citation>
    <scope>NUCLEOTIDE SEQUENCE [LARGE SCALE GENOMIC DNA]</scope>
    <source>
        <strain evidence="15 16">ATCC MYA-3509</strain>
    </source>
</reference>
<protein>
    <recommendedName>
        <fullName evidence="4 13">Cytidine deaminase</fullName>
        <ecNumber evidence="4 13">3.5.4.5</ecNumber>
    </recommendedName>
    <alternativeName>
        <fullName evidence="8 13">Cytidine aminohydrolase</fullName>
    </alternativeName>
</protein>
<dbReference type="GO" id="GO:0055086">
    <property type="term" value="P:nucleobase-containing small molecule metabolic process"/>
    <property type="evidence" value="ECO:0007669"/>
    <property type="project" value="UniProtKB-ARBA"/>
</dbReference>
<dbReference type="PANTHER" id="PTHR11644:SF2">
    <property type="entry name" value="CYTIDINE DEAMINASE"/>
    <property type="match status" value="1"/>
</dbReference>
<evidence type="ECO:0000256" key="8">
    <source>
        <dbReference type="ARBA" id="ARBA00032005"/>
    </source>
</evidence>
<dbReference type="InterPro" id="IPR016193">
    <property type="entry name" value="Cytidine_deaminase-like"/>
</dbReference>
<comment type="catalytic activity">
    <reaction evidence="9 13">
        <text>cytidine + H2O + H(+) = uridine + NH4(+)</text>
        <dbReference type="Rhea" id="RHEA:16069"/>
        <dbReference type="ChEBI" id="CHEBI:15377"/>
        <dbReference type="ChEBI" id="CHEBI:15378"/>
        <dbReference type="ChEBI" id="CHEBI:16704"/>
        <dbReference type="ChEBI" id="CHEBI:17562"/>
        <dbReference type="ChEBI" id="CHEBI:28938"/>
        <dbReference type="EC" id="3.5.4.5"/>
    </reaction>
</comment>
<dbReference type="CDD" id="cd01283">
    <property type="entry name" value="cytidine_deaminase"/>
    <property type="match status" value="1"/>
</dbReference>
<comment type="function">
    <text evidence="2 13">This enzyme scavenges exogenous and endogenous cytidine and 2'-deoxycytidine for UMP synthesis.</text>
</comment>
<evidence type="ECO:0000256" key="4">
    <source>
        <dbReference type="ARBA" id="ARBA00012783"/>
    </source>
</evidence>
<feature type="domain" description="CMP/dCMP-type deaminase" evidence="14">
    <location>
        <begin position="10"/>
        <end position="123"/>
    </location>
</feature>
<comment type="similarity">
    <text evidence="3 13">Belongs to the cytidine and deoxycytidylate deaminase family.</text>
</comment>
<gene>
    <name evidence="15" type="ORF">AKO1_003566</name>
</gene>
<dbReference type="NCBIfam" id="NF004064">
    <property type="entry name" value="PRK05578.1"/>
    <property type="match status" value="1"/>
</dbReference>
<dbReference type="InterPro" id="IPR006262">
    <property type="entry name" value="Cyt_deam_tetra"/>
</dbReference>
<keyword evidence="6 13" id="KW-0378">Hydrolase</keyword>
<sequence>MTNTITIPDETRDELVKLATEMREKAYAPYSKFLVGAAILGMDDKIYTGCNVENQSYGLTICAERTAAVKMVSFGCKEIKAVAVSTDIGTSPCGACRQFLCEFLPQNSNFNIYLSNSKNGQLLTTTMNGLLPQAVDLSFLKN</sequence>
<feature type="binding site" evidence="11">
    <location>
        <begin position="51"/>
        <end position="57"/>
    </location>
    <ligand>
        <name>substrate</name>
    </ligand>
</feature>
<evidence type="ECO:0000256" key="3">
    <source>
        <dbReference type="ARBA" id="ARBA00006576"/>
    </source>
</evidence>
<dbReference type="GO" id="GO:0004126">
    <property type="term" value="F:cytidine deaminase activity"/>
    <property type="evidence" value="ECO:0007669"/>
    <property type="project" value="UniProtKB-UniRule"/>
</dbReference>
<keyword evidence="7 12" id="KW-0862">Zinc</keyword>
<proteinExistence type="inferred from homology"/>
<feature type="binding site" evidence="12">
    <location>
        <position position="93"/>
    </location>
    <ligand>
        <name>Zn(2+)</name>
        <dbReference type="ChEBI" id="CHEBI:29105"/>
        <note>catalytic</note>
    </ligand>
</feature>
<organism evidence="15 16">
    <name type="scientific">Acrasis kona</name>
    <dbReference type="NCBI Taxonomy" id="1008807"/>
    <lineage>
        <taxon>Eukaryota</taxon>
        <taxon>Discoba</taxon>
        <taxon>Heterolobosea</taxon>
        <taxon>Tetramitia</taxon>
        <taxon>Eutetramitia</taxon>
        <taxon>Acrasidae</taxon>
        <taxon>Acrasis</taxon>
    </lineage>
</organism>
<feature type="binding site" evidence="12">
    <location>
        <position position="62"/>
    </location>
    <ligand>
        <name>Zn(2+)</name>
        <dbReference type="ChEBI" id="CHEBI:29105"/>
        <note>catalytic</note>
    </ligand>
</feature>
<comment type="cofactor">
    <cofactor evidence="1 12 13">
        <name>Zn(2+)</name>
        <dbReference type="ChEBI" id="CHEBI:29105"/>
    </cofactor>
</comment>
<dbReference type="PANTHER" id="PTHR11644">
    <property type="entry name" value="CYTIDINE DEAMINASE"/>
    <property type="match status" value="1"/>
</dbReference>
<dbReference type="Pfam" id="PF00383">
    <property type="entry name" value="dCMP_cyt_deam_1"/>
    <property type="match status" value="1"/>
</dbReference>
<dbReference type="Gene3D" id="3.40.140.10">
    <property type="entry name" value="Cytidine Deaminase, domain 2"/>
    <property type="match status" value="1"/>
</dbReference>
<dbReference type="GO" id="GO:0005829">
    <property type="term" value="C:cytosol"/>
    <property type="evidence" value="ECO:0007669"/>
    <property type="project" value="TreeGrafter"/>
</dbReference>
<evidence type="ECO:0000256" key="6">
    <source>
        <dbReference type="ARBA" id="ARBA00022801"/>
    </source>
</evidence>
<comment type="caution">
    <text evidence="15">The sequence shown here is derived from an EMBL/GenBank/DDBJ whole genome shotgun (WGS) entry which is preliminary data.</text>
</comment>
<dbReference type="GO" id="GO:0072527">
    <property type="term" value="P:pyrimidine-containing compound metabolic process"/>
    <property type="evidence" value="ECO:0007669"/>
    <property type="project" value="UniProtKB-ARBA"/>
</dbReference>
<feature type="binding site" evidence="12">
    <location>
        <position position="96"/>
    </location>
    <ligand>
        <name>Zn(2+)</name>
        <dbReference type="ChEBI" id="CHEBI:29105"/>
        <note>catalytic</note>
    </ligand>
</feature>
<dbReference type="EMBL" id="JAOPGA020001077">
    <property type="protein sequence ID" value="KAL0484854.1"/>
    <property type="molecule type" value="Genomic_DNA"/>
</dbReference>
<evidence type="ECO:0000256" key="12">
    <source>
        <dbReference type="PIRSR" id="PIRSR606262-3"/>
    </source>
</evidence>
<evidence type="ECO:0000313" key="16">
    <source>
        <dbReference type="Proteomes" id="UP001431209"/>
    </source>
</evidence>
<evidence type="ECO:0000256" key="9">
    <source>
        <dbReference type="ARBA" id="ARBA00049558"/>
    </source>
</evidence>
<name>A0AAW2Z619_9EUKA</name>
<keyword evidence="5 12" id="KW-0479">Metal-binding</keyword>
<evidence type="ECO:0000259" key="14">
    <source>
        <dbReference type="PROSITE" id="PS51747"/>
    </source>
</evidence>
<dbReference type="PROSITE" id="PS51747">
    <property type="entry name" value="CYT_DCMP_DEAMINASES_2"/>
    <property type="match status" value="1"/>
</dbReference>
<dbReference type="SUPFAM" id="SSF53927">
    <property type="entry name" value="Cytidine deaminase-like"/>
    <property type="match status" value="1"/>
</dbReference>
<keyword evidence="16" id="KW-1185">Reference proteome</keyword>
<comment type="catalytic activity">
    <reaction evidence="13">
        <text>2'-deoxycytidine + H2O + H(+) = 2'-deoxyuridine + NH4(+)</text>
        <dbReference type="Rhea" id="RHEA:13433"/>
        <dbReference type="ChEBI" id="CHEBI:15377"/>
        <dbReference type="ChEBI" id="CHEBI:15378"/>
        <dbReference type="ChEBI" id="CHEBI:15698"/>
        <dbReference type="ChEBI" id="CHEBI:16450"/>
        <dbReference type="ChEBI" id="CHEBI:28938"/>
        <dbReference type="EC" id="3.5.4.5"/>
    </reaction>
</comment>
<dbReference type="NCBIfam" id="TIGR01354">
    <property type="entry name" value="cyt_deam_tetra"/>
    <property type="match status" value="1"/>
</dbReference>
<evidence type="ECO:0000256" key="5">
    <source>
        <dbReference type="ARBA" id="ARBA00022723"/>
    </source>
</evidence>
<evidence type="ECO:0000256" key="7">
    <source>
        <dbReference type="ARBA" id="ARBA00022833"/>
    </source>
</evidence>
<dbReference type="InterPro" id="IPR002125">
    <property type="entry name" value="CMP_dCMP_dom"/>
</dbReference>
<dbReference type="GO" id="GO:0008270">
    <property type="term" value="F:zinc ion binding"/>
    <property type="evidence" value="ECO:0007669"/>
    <property type="project" value="UniProtKB-UniRule"/>
</dbReference>
<dbReference type="InterPro" id="IPR050202">
    <property type="entry name" value="Cyt/Deoxycyt_deaminase"/>
</dbReference>
<evidence type="ECO:0000256" key="2">
    <source>
        <dbReference type="ARBA" id="ARBA00003949"/>
    </source>
</evidence>